<evidence type="ECO:0000313" key="2">
    <source>
        <dbReference type="EMBL" id="SFV61739.1"/>
    </source>
</evidence>
<sequence length="373" mass="42793">MNRLFYLQLFFLFPLILTMLDAKYLDNHSCKECHEGIYNEYQSSMHSKSYFNDELHRKVANAASKKKYECATCHMPMADNLKALLSGKARPDKNNVTQTDAISCYFCHTIAYVKKAHKFNINTKARQAEHYKPTLYGRLNHPDESDKHSSASNPVYAKKVCMGCHSHKLNDNNVTIFRAMKENQNSLGCIKCHMPETEGGAEKMDKRARGQHSSHKFLGIHDKAFRKTGVDINISVKQRKLTVVLANKMGHPLIIQPARVKFLKIELLREGKCIWKNYRKSPKEDAQGYFAYRFKKDGKKIVIPATATQGSVHNLDSEEKKTLIYDMPPLKKGDRIVVSLYVRLAKSDCARVIDLKNKLLVEPQLMKQEILKL</sequence>
<dbReference type="EMBL" id="FPHL01000026">
    <property type="protein sequence ID" value="SFV61739.1"/>
    <property type="molecule type" value="Genomic_DNA"/>
</dbReference>
<organism evidence="2">
    <name type="scientific">hydrothermal vent metagenome</name>
    <dbReference type="NCBI Taxonomy" id="652676"/>
    <lineage>
        <taxon>unclassified sequences</taxon>
        <taxon>metagenomes</taxon>
        <taxon>ecological metagenomes</taxon>
    </lineage>
</organism>
<proteinExistence type="predicted"/>
<feature type="domain" description="Cytochrome c-552/4" evidence="1">
    <location>
        <begin position="29"/>
        <end position="109"/>
    </location>
</feature>
<evidence type="ECO:0000259" key="1">
    <source>
        <dbReference type="Pfam" id="PF13435"/>
    </source>
</evidence>
<reference evidence="2" key="1">
    <citation type="submission" date="2016-10" db="EMBL/GenBank/DDBJ databases">
        <authorList>
            <person name="de Groot N.N."/>
        </authorList>
    </citation>
    <scope>NUCLEOTIDE SEQUENCE</scope>
</reference>
<dbReference type="Pfam" id="PF13435">
    <property type="entry name" value="Cytochrome_C554"/>
    <property type="match status" value="1"/>
</dbReference>
<dbReference type="Gene3D" id="1.10.1130.10">
    <property type="entry name" value="Flavocytochrome C3, Chain A"/>
    <property type="match status" value="1"/>
</dbReference>
<dbReference type="SUPFAM" id="SSF48695">
    <property type="entry name" value="Multiheme cytochromes"/>
    <property type="match status" value="1"/>
</dbReference>
<dbReference type="InterPro" id="IPR036280">
    <property type="entry name" value="Multihaem_cyt_sf"/>
</dbReference>
<dbReference type="InterPro" id="IPR023155">
    <property type="entry name" value="Cyt_c-552/4"/>
</dbReference>
<dbReference type="AlphaFoldDB" id="A0A1W1C7K7"/>
<gene>
    <name evidence="2" type="ORF">MNB_SV-10-1174</name>
</gene>
<protein>
    <recommendedName>
        <fullName evidence="1">Cytochrome c-552/4 domain-containing protein</fullName>
    </recommendedName>
</protein>
<accession>A0A1W1C7K7</accession>
<name>A0A1W1C7K7_9ZZZZ</name>